<dbReference type="Proteomes" id="UP000499080">
    <property type="component" value="Unassembled WGS sequence"/>
</dbReference>
<reference evidence="1 2" key="1">
    <citation type="journal article" date="2019" name="Sci. Rep.">
        <title>Orb-weaving spider Araneus ventricosus genome elucidates the spidroin gene catalogue.</title>
        <authorList>
            <person name="Kono N."/>
            <person name="Nakamura H."/>
            <person name="Ohtoshi R."/>
            <person name="Moran D.A.P."/>
            <person name="Shinohara A."/>
            <person name="Yoshida Y."/>
            <person name="Fujiwara M."/>
            <person name="Mori M."/>
            <person name="Tomita M."/>
            <person name="Arakawa K."/>
        </authorList>
    </citation>
    <scope>NUCLEOTIDE SEQUENCE [LARGE SCALE GENOMIC DNA]</scope>
</reference>
<accession>A0A4Y2HK57</accession>
<dbReference type="AlphaFoldDB" id="A0A4Y2HK57"/>
<gene>
    <name evidence="1" type="ORF">AVEN_151270_1</name>
</gene>
<organism evidence="1 2">
    <name type="scientific">Araneus ventricosus</name>
    <name type="common">Orbweaver spider</name>
    <name type="synonym">Epeira ventricosa</name>
    <dbReference type="NCBI Taxonomy" id="182803"/>
    <lineage>
        <taxon>Eukaryota</taxon>
        <taxon>Metazoa</taxon>
        <taxon>Ecdysozoa</taxon>
        <taxon>Arthropoda</taxon>
        <taxon>Chelicerata</taxon>
        <taxon>Arachnida</taxon>
        <taxon>Araneae</taxon>
        <taxon>Araneomorphae</taxon>
        <taxon>Entelegynae</taxon>
        <taxon>Araneoidea</taxon>
        <taxon>Araneidae</taxon>
        <taxon>Araneus</taxon>
    </lineage>
</organism>
<keyword evidence="2" id="KW-1185">Reference proteome</keyword>
<evidence type="ECO:0000313" key="1">
    <source>
        <dbReference type="EMBL" id="GBM65707.1"/>
    </source>
</evidence>
<protein>
    <submittedName>
        <fullName evidence="1">Uncharacterized protein</fullName>
    </submittedName>
</protein>
<proteinExistence type="predicted"/>
<sequence>MPSKIADVPSNRISNLTFKMPKLSHQATMAFAASHRKCNPRMLRRRLFYGERIEVSSLIFYNMHYSISSLDQQIPTVSILAPLRYPDFSKAFYVKFKQVLFYRIVNNS</sequence>
<comment type="caution">
    <text evidence="1">The sequence shown here is derived from an EMBL/GenBank/DDBJ whole genome shotgun (WGS) entry which is preliminary data.</text>
</comment>
<name>A0A4Y2HK57_ARAVE</name>
<dbReference type="EMBL" id="BGPR01001990">
    <property type="protein sequence ID" value="GBM65707.1"/>
    <property type="molecule type" value="Genomic_DNA"/>
</dbReference>
<evidence type="ECO:0000313" key="2">
    <source>
        <dbReference type="Proteomes" id="UP000499080"/>
    </source>
</evidence>